<dbReference type="GO" id="GO:0000976">
    <property type="term" value="F:transcription cis-regulatory region binding"/>
    <property type="evidence" value="ECO:0007669"/>
    <property type="project" value="TreeGrafter"/>
</dbReference>
<dbReference type="Pfam" id="PF03466">
    <property type="entry name" value="LysR_substrate"/>
    <property type="match status" value="2"/>
</dbReference>
<gene>
    <name evidence="6" type="ORF">WM40_21550</name>
</gene>
<dbReference type="Proteomes" id="UP000033618">
    <property type="component" value="Unassembled WGS sequence"/>
</dbReference>
<dbReference type="InterPro" id="IPR036388">
    <property type="entry name" value="WH-like_DNA-bd_sf"/>
</dbReference>
<dbReference type="FunFam" id="1.10.10.10:FF:000001">
    <property type="entry name" value="LysR family transcriptional regulator"/>
    <property type="match status" value="1"/>
</dbReference>
<dbReference type="InterPro" id="IPR036390">
    <property type="entry name" value="WH_DNA-bd_sf"/>
</dbReference>
<dbReference type="InterPro" id="IPR005119">
    <property type="entry name" value="LysR_subst-bd"/>
</dbReference>
<dbReference type="GO" id="GO:0003700">
    <property type="term" value="F:DNA-binding transcription factor activity"/>
    <property type="evidence" value="ECO:0007669"/>
    <property type="project" value="InterPro"/>
</dbReference>
<dbReference type="Gene3D" id="1.10.10.10">
    <property type="entry name" value="Winged helix-like DNA-binding domain superfamily/Winged helix DNA-binding domain"/>
    <property type="match status" value="1"/>
</dbReference>
<dbReference type="PANTHER" id="PTHR30126">
    <property type="entry name" value="HTH-TYPE TRANSCRIPTIONAL REGULATOR"/>
    <property type="match status" value="1"/>
</dbReference>
<evidence type="ECO:0000313" key="6">
    <source>
        <dbReference type="EMBL" id="KKB61757.1"/>
    </source>
</evidence>
<feature type="domain" description="HTH lysR-type" evidence="5">
    <location>
        <begin position="1"/>
        <end position="58"/>
    </location>
</feature>
<keyword evidence="7" id="KW-1185">Reference proteome</keyword>
<dbReference type="SUPFAM" id="SSF46785">
    <property type="entry name" value="Winged helix' DNA-binding domain"/>
    <property type="match status" value="1"/>
</dbReference>
<dbReference type="Pfam" id="PF00126">
    <property type="entry name" value="HTH_1"/>
    <property type="match status" value="1"/>
</dbReference>
<dbReference type="AlphaFoldDB" id="A0A0F5JWX0"/>
<comment type="similarity">
    <text evidence="1">Belongs to the LysR transcriptional regulatory family.</text>
</comment>
<dbReference type="PROSITE" id="PS50931">
    <property type="entry name" value="HTH_LYSR"/>
    <property type="match status" value="1"/>
</dbReference>
<keyword evidence="4" id="KW-0804">Transcription</keyword>
<organism evidence="6 7">
    <name type="scientific">Robbsia andropogonis</name>
    <dbReference type="NCBI Taxonomy" id="28092"/>
    <lineage>
        <taxon>Bacteria</taxon>
        <taxon>Pseudomonadati</taxon>
        <taxon>Pseudomonadota</taxon>
        <taxon>Betaproteobacteria</taxon>
        <taxon>Burkholderiales</taxon>
        <taxon>Burkholderiaceae</taxon>
        <taxon>Robbsia</taxon>
    </lineage>
</organism>
<evidence type="ECO:0000256" key="1">
    <source>
        <dbReference type="ARBA" id="ARBA00009437"/>
    </source>
</evidence>
<reference evidence="6 7" key="1">
    <citation type="submission" date="2015-03" db="EMBL/GenBank/DDBJ databases">
        <title>Draft Genome Sequence of Burkholderia andropogonis type strain ICMP2807, isolated from Sorghum bicolor.</title>
        <authorList>
            <person name="Lopes-Santos L."/>
            <person name="Castro D.B."/>
            <person name="Ottoboni L.M."/>
            <person name="Park D."/>
            <person name="Weirc B.S."/>
            <person name="Destefano S.A."/>
        </authorList>
    </citation>
    <scope>NUCLEOTIDE SEQUENCE [LARGE SCALE GENOMIC DNA]</scope>
    <source>
        <strain evidence="6 7">ICMP2807</strain>
    </source>
</reference>
<dbReference type="PRINTS" id="PR00039">
    <property type="entry name" value="HTHLYSR"/>
</dbReference>
<protein>
    <submittedName>
        <fullName evidence="6">LysR family transcriptional regulator</fullName>
    </submittedName>
</protein>
<dbReference type="EMBL" id="LAQU01000033">
    <property type="protein sequence ID" value="KKB61757.1"/>
    <property type="molecule type" value="Genomic_DNA"/>
</dbReference>
<dbReference type="PANTHER" id="PTHR30126:SF77">
    <property type="entry name" value="TRANSCRIPTIONAL REGULATORY PROTEIN"/>
    <property type="match status" value="1"/>
</dbReference>
<evidence type="ECO:0000256" key="3">
    <source>
        <dbReference type="ARBA" id="ARBA00023125"/>
    </source>
</evidence>
<evidence type="ECO:0000256" key="2">
    <source>
        <dbReference type="ARBA" id="ARBA00023015"/>
    </source>
</evidence>
<dbReference type="Gene3D" id="3.40.190.10">
    <property type="entry name" value="Periplasmic binding protein-like II"/>
    <property type="match status" value="3"/>
</dbReference>
<evidence type="ECO:0000259" key="5">
    <source>
        <dbReference type="PROSITE" id="PS50931"/>
    </source>
</evidence>
<dbReference type="SUPFAM" id="SSF53850">
    <property type="entry name" value="Periplasmic binding protein-like II"/>
    <property type="match status" value="1"/>
</dbReference>
<dbReference type="CDD" id="cd05466">
    <property type="entry name" value="PBP2_LTTR_substrate"/>
    <property type="match status" value="1"/>
</dbReference>
<dbReference type="OrthoDB" id="9803735at2"/>
<proteinExistence type="inferred from homology"/>
<dbReference type="PATRIC" id="fig|28092.6.peg.5074"/>
<dbReference type="InterPro" id="IPR000847">
    <property type="entry name" value="LysR_HTH_N"/>
</dbReference>
<accession>A0A0F5JWX0</accession>
<evidence type="ECO:0000313" key="7">
    <source>
        <dbReference type="Proteomes" id="UP000033618"/>
    </source>
</evidence>
<keyword evidence="3" id="KW-0238">DNA-binding</keyword>
<comment type="caution">
    <text evidence="6">The sequence shown here is derived from an EMBL/GenBank/DDBJ whole genome shotgun (WGS) entry which is preliminary data.</text>
</comment>
<keyword evidence="2" id="KW-0805">Transcription regulation</keyword>
<sequence length="338" mass="37294">MNLKFLETFIWVAKLRSFSLAADKLHSTQAAISSRISVLEQELGSKLFTRDPKGVKLTRAGERVLLHAEQVAESMTRLRASLHDEKQAFGTIRVGAMDSAVHSWFVDFVADVMAHYPNLDIEVTSDTALTLNEQLRRGMLDIVIQTDMLRDETIRSMELLQLPVSWIAASHSNVVTDVDTWLRGVGAMDAAGAPALDGRRKRTAAGAPPDPTAGLRILGRERLITYSRHSRPHQDLLRLMQSYGISESRVSCVNSVAAMIQLTQAGFGVAAMPPVLVQSRLQSGELRMLTGLTAPPPLPFVIAWRSGTDWTERLVEIARESVRNYAEKLGAELVTLTV</sequence>
<evidence type="ECO:0000256" key="4">
    <source>
        <dbReference type="ARBA" id="ARBA00023163"/>
    </source>
</evidence>
<name>A0A0F5JWX0_9BURK</name>
<dbReference type="STRING" id="28092.WM40_21550"/>
<dbReference type="RefSeq" id="WP_046153946.1">
    <property type="nucleotide sequence ID" value="NZ_CADFGU010000002.1"/>
</dbReference>